<keyword evidence="2" id="KW-1185">Reference proteome</keyword>
<dbReference type="Gene3D" id="3.40.50.2000">
    <property type="entry name" value="Glycogen Phosphorylase B"/>
    <property type="match status" value="1"/>
</dbReference>
<accession>A0ABQ8WUW1</accession>
<name>A0ABQ8WUW1_PENCH</name>
<dbReference type="EMBL" id="JAPVEB010000002">
    <property type="protein sequence ID" value="KAJ5275535.1"/>
    <property type="molecule type" value="Genomic_DNA"/>
</dbReference>
<gene>
    <name evidence="1" type="ORF">N7505_004080</name>
</gene>
<comment type="caution">
    <text evidence="1">The sequence shown here is derived from an EMBL/GenBank/DDBJ whole genome shotgun (WGS) entry which is preliminary data.</text>
</comment>
<protein>
    <submittedName>
        <fullName evidence="1">Uncharacterized protein</fullName>
    </submittedName>
</protein>
<organism evidence="1 2">
    <name type="scientific">Penicillium chrysogenum</name>
    <name type="common">Penicillium notatum</name>
    <dbReference type="NCBI Taxonomy" id="5076"/>
    <lineage>
        <taxon>Eukaryota</taxon>
        <taxon>Fungi</taxon>
        <taxon>Dikarya</taxon>
        <taxon>Ascomycota</taxon>
        <taxon>Pezizomycotina</taxon>
        <taxon>Eurotiomycetes</taxon>
        <taxon>Eurotiomycetidae</taxon>
        <taxon>Eurotiales</taxon>
        <taxon>Aspergillaceae</taxon>
        <taxon>Penicillium</taxon>
        <taxon>Penicillium chrysogenum species complex</taxon>
    </lineage>
</organism>
<sequence length="79" mass="9181">MPSPWMLMRYVWPGPEVPGPEIPVVKQRWKDEYGAVPVLIHDHIKDRHYNGFSTSLNADSIPWPLFPYHPSGMTFDEFA</sequence>
<dbReference type="SUPFAM" id="SSF53756">
    <property type="entry name" value="UDP-Glycosyltransferase/glycogen phosphorylase"/>
    <property type="match status" value="1"/>
</dbReference>
<reference evidence="1 2" key="1">
    <citation type="journal article" date="2023" name="IMA Fungus">
        <title>Comparative genomic study of the Penicillium genus elucidates a diverse pangenome and 15 lateral gene transfer events.</title>
        <authorList>
            <person name="Petersen C."/>
            <person name="Sorensen T."/>
            <person name="Nielsen M.R."/>
            <person name="Sondergaard T.E."/>
            <person name="Sorensen J.L."/>
            <person name="Fitzpatrick D.A."/>
            <person name="Frisvad J.C."/>
            <person name="Nielsen K.L."/>
        </authorList>
    </citation>
    <scope>NUCLEOTIDE SEQUENCE [LARGE SCALE GENOMIC DNA]</scope>
    <source>
        <strain evidence="1 2">IBT 3361</strain>
    </source>
</reference>
<evidence type="ECO:0000313" key="1">
    <source>
        <dbReference type="EMBL" id="KAJ5275535.1"/>
    </source>
</evidence>
<dbReference type="Proteomes" id="UP001220256">
    <property type="component" value="Unassembled WGS sequence"/>
</dbReference>
<evidence type="ECO:0000313" key="2">
    <source>
        <dbReference type="Proteomes" id="UP001220256"/>
    </source>
</evidence>
<proteinExistence type="predicted"/>